<dbReference type="NCBIfam" id="TIGR02100">
    <property type="entry name" value="glgX_debranch"/>
    <property type="match status" value="1"/>
</dbReference>
<dbReference type="PANTHER" id="PTHR43002">
    <property type="entry name" value="GLYCOGEN DEBRANCHING ENZYME"/>
    <property type="match status" value="1"/>
</dbReference>
<dbReference type="InterPro" id="IPR014756">
    <property type="entry name" value="Ig_E-set"/>
</dbReference>
<sequence length="726" mass="81659">MRKPYSLKSGSPYPHGAKASENGVNFSISSRHATHVELLLFSSNESPEPFQVIALRKDKHHTFFSWHVFVEGLPTGTWYAWRIDGPSNTRETGLRFDKDKLLLDPWARAVSDKLWQRAAACLPGDNSAHAMRAVVVDDRYDWEGDTPLAIRSEKAIIYELHVGGFTRHPSAKVKHPGTFAGLIEKVPYLSKLGITHVELLPVMAFDEQDVPPHTSDLGLKNYWGYSTHSFFSPHPGYCVTPEQGTHLREFRDLVKALHKAGIGVIMDVVFNHTSEAGADGPVINFKGITGNSFYLTDKHDKRIFHDYTGCGNTVNANHPLVSNFIISCLEYWVREMHVDGFRFDLASALARGEDGSVLQDPPLVWGIELSEQLARTKLIAEAWDASGLYQVGNFPGYRWGEWNGRYRDVIRRFVRGDSGIISEVATRICGSSDLYQHQHRLPISGINFVTCHDGFTLNDLFSYNEKHNAANGENNRDGCNNNLSSNCGTEGPTRNPAIQALRRKRVKNAFAILLLSHGVPMLLAGDEILHTQQGNNNCYCQDNELSWLNWEKAKENADLLHFVQQMIRLRKRHTSLMRRRFLTGEILEERNMPDIVWHGLQVDQPPRWDDPETRILAFTLTALAKEEADLHVILNMSDQRHAMALPPIPERVWRLAVDTAQKPGQDIIDPAEQKPVAENRYAVEPHSVVVFENAKQELAGGGDSLSKLSAHFFSKFTGLKLADTAA</sequence>
<feature type="domain" description="Glycosyl hydrolase family 13 catalytic" evidence="5">
    <location>
        <begin position="159"/>
        <end position="570"/>
    </location>
</feature>
<evidence type="ECO:0000256" key="1">
    <source>
        <dbReference type="ARBA" id="ARBA00008061"/>
    </source>
</evidence>
<dbReference type="Proteomes" id="UP000077857">
    <property type="component" value="Unassembled WGS sequence"/>
</dbReference>
<keyword evidence="3" id="KW-0809">Transit peptide</keyword>
<dbReference type="Pfam" id="PF02922">
    <property type="entry name" value="CBM_48"/>
    <property type="match status" value="1"/>
</dbReference>
<evidence type="ECO:0000259" key="5">
    <source>
        <dbReference type="SMART" id="SM00642"/>
    </source>
</evidence>
<dbReference type="InterPro" id="IPR011837">
    <property type="entry name" value="Glycogen_debranch_GlgX"/>
</dbReference>
<dbReference type="CDD" id="cd11326">
    <property type="entry name" value="AmyAc_Glg_debranch"/>
    <property type="match status" value="1"/>
</dbReference>
<dbReference type="InterPro" id="IPR044505">
    <property type="entry name" value="GlgX_Isoamylase_N_E_set"/>
</dbReference>
<dbReference type="SMART" id="SM00642">
    <property type="entry name" value="Aamy"/>
    <property type="match status" value="1"/>
</dbReference>
<dbReference type="SUPFAM" id="SSF51445">
    <property type="entry name" value="(Trans)glycosidases"/>
    <property type="match status" value="1"/>
</dbReference>
<organism evidence="6 7">
    <name type="scientific">Methylomonas koyamae</name>
    <dbReference type="NCBI Taxonomy" id="702114"/>
    <lineage>
        <taxon>Bacteria</taxon>
        <taxon>Pseudomonadati</taxon>
        <taxon>Pseudomonadota</taxon>
        <taxon>Gammaproteobacteria</taxon>
        <taxon>Methylococcales</taxon>
        <taxon>Methylococcaceae</taxon>
        <taxon>Methylomonas</taxon>
    </lineage>
</organism>
<dbReference type="Pfam" id="PF21156">
    <property type="entry name" value="ISOA1-3_C"/>
    <property type="match status" value="1"/>
</dbReference>
<dbReference type="EMBL" id="LUUJ01000052">
    <property type="protein sequence ID" value="OAI19120.1"/>
    <property type="molecule type" value="Genomic_DNA"/>
</dbReference>
<evidence type="ECO:0000313" key="6">
    <source>
        <dbReference type="EMBL" id="OAI19120.1"/>
    </source>
</evidence>
<dbReference type="Gene3D" id="3.20.20.80">
    <property type="entry name" value="Glycosidases"/>
    <property type="match status" value="1"/>
</dbReference>
<dbReference type="InterPro" id="IPR006047">
    <property type="entry name" value="GH13_cat_dom"/>
</dbReference>
<comment type="similarity">
    <text evidence="1">Belongs to the glycosyl hydrolase 13 family.</text>
</comment>
<comment type="caution">
    <text evidence="6">The sequence shown here is derived from an EMBL/GenBank/DDBJ whole genome shotgun (WGS) entry which is preliminary data.</text>
</comment>
<dbReference type="InterPro" id="IPR017853">
    <property type="entry name" value="GH"/>
</dbReference>
<protein>
    <submittedName>
        <fullName evidence="6">Glycogen debranching enzyme</fullName>
    </submittedName>
</protein>
<evidence type="ECO:0000256" key="3">
    <source>
        <dbReference type="ARBA" id="ARBA00022946"/>
    </source>
</evidence>
<dbReference type="GO" id="GO:0004135">
    <property type="term" value="F:amylo-alpha-1,6-glucosidase activity"/>
    <property type="evidence" value="ECO:0007669"/>
    <property type="project" value="InterPro"/>
</dbReference>
<dbReference type="InterPro" id="IPR004193">
    <property type="entry name" value="Glyco_hydro_13_N"/>
</dbReference>
<dbReference type="SUPFAM" id="SSF51011">
    <property type="entry name" value="Glycosyl hydrolase domain"/>
    <property type="match status" value="1"/>
</dbReference>
<dbReference type="RefSeq" id="WP_064039707.1">
    <property type="nucleotide sequence ID" value="NZ_LUUJ01000052.1"/>
</dbReference>
<dbReference type="OrthoDB" id="3236218at2"/>
<dbReference type="GO" id="GO:0005980">
    <property type="term" value="P:glycogen catabolic process"/>
    <property type="evidence" value="ECO:0007669"/>
    <property type="project" value="InterPro"/>
</dbReference>
<dbReference type="Gene3D" id="2.60.40.1180">
    <property type="entry name" value="Golgi alpha-mannosidase II"/>
    <property type="match status" value="1"/>
</dbReference>
<dbReference type="AlphaFoldDB" id="A0A177NQ03"/>
<keyword evidence="2" id="KW-0378">Hydrolase</keyword>
<evidence type="ECO:0000256" key="2">
    <source>
        <dbReference type="ARBA" id="ARBA00022801"/>
    </source>
</evidence>
<gene>
    <name evidence="6" type="ORF">A1507_00200</name>
</gene>
<accession>A0A177NQ03</accession>
<evidence type="ECO:0000313" key="7">
    <source>
        <dbReference type="Proteomes" id="UP000077857"/>
    </source>
</evidence>
<keyword evidence="4" id="KW-0326">Glycosidase</keyword>
<dbReference type="SUPFAM" id="SSF81296">
    <property type="entry name" value="E set domains"/>
    <property type="match status" value="1"/>
</dbReference>
<name>A0A177NQ03_9GAMM</name>
<dbReference type="InterPro" id="IPR048650">
    <property type="entry name" value="ISOA1-3-like_C"/>
</dbReference>
<dbReference type="CDD" id="cd02856">
    <property type="entry name" value="E_set_GDE_Isoamylase_N"/>
    <property type="match status" value="1"/>
</dbReference>
<dbReference type="Pfam" id="PF00128">
    <property type="entry name" value="Alpha-amylase"/>
    <property type="match status" value="1"/>
</dbReference>
<reference evidence="6 7" key="1">
    <citation type="submission" date="2016-03" db="EMBL/GenBank/DDBJ databases">
        <authorList>
            <person name="Ploux O."/>
        </authorList>
    </citation>
    <scope>NUCLEOTIDE SEQUENCE [LARGE SCALE GENOMIC DNA]</scope>
    <source>
        <strain evidence="6 7">R-45378</strain>
    </source>
</reference>
<dbReference type="InterPro" id="IPR013780">
    <property type="entry name" value="Glyco_hydro_b"/>
</dbReference>
<dbReference type="GO" id="GO:0019156">
    <property type="term" value="F:isoamylase activity"/>
    <property type="evidence" value="ECO:0007669"/>
    <property type="project" value="UniProtKB-ARBA"/>
</dbReference>
<proteinExistence type="inferred from homology"/>
<dbReference type="InterPro" id="IPR013783">
    <property type="entry name" value="Ig-like_fold"/>
</dbReference>
<dbReference type="Gene3D" id="2.60.40.10">
    <property type="entry name" value="Immunoglobulins"/>
    <property type="match status" value="1"/>
</dbReference>
<evidence type="ECO:0000256" key="4">
    <source>
        <dbReference type="ARBA" id="ARBA00023295"/>
    </source>
</evidence>